<dbReference type="InterPro" id="IPR022907">
    <property type="entry name" value="VapC_family"/>
</dbReference>
<keyword evidence="5 8" id="KW-0378">Hydrolase</keyword>
<evidence type="ECO:0000256" key="4">
    <source>
        <dbReference type="ARBA" id="ARBA00022723"/>
    </source>
</evidence>
<keyword evidence="10" id="KW-0255">Endonuclease</keyword>
<dbReference type="SUPFAM" id="SSF88723">
    <property type="entry name" value="PIN domain-like"/>
    <property type="match status" value="1"/>
</dbReference>
<proteinExistence type="inferred from homology"/>
<feature type="binding site" evidence="8">
    <location>
        <position position="98"/>
    </location>
    <ligand>
        <name>Mg(2+)</name>
        <dbReference type="ChEBI" id="CHEBI:18420"/>
    </ligand>
</feature>
<organism evidence="10 11">
    <name type="scientific">Thiobaca trueperi</name>
    <dbReference type="NCBI Taxonomy" id="127458"/>
    <lineage>
        <taxon>Bacteria</taxon>
        <taxon>Pseudomonadati</taxon>
        <taxon>Pseudomonadota</taxon>
        <taxon>Gammaproteobacteria</taxon>
        <taxon>Chromatiales</taxon>
        <taxon>Chromatiaceae</taxon>
        <taxon>Thiobaca</taxon>
    </lineage>
</organism>
<keyword evidence="4 8" id="KW-0479">Metal-binding</keyword>
<evidence type="ECO:0000256" key="2">
    <source>
        <dbReference type="ARBA" id="ARBA00022649"/>
    </source>
</evidence>
<dbReference type="Pfam" id="PF01850">
    <property type="entry name" value="PIN"/>
    <property type="match status" value="1"/>
</dbReference>
<dbReference type="InterPro" id="IPR002716">
    <property type="entry name" value="PIN_dom"/>
</dbReference>
<dbReference type="InterPro" id="IPR050556">
    <property type="entry name" value="Type_II_TA_system_RNase"/>
</dbReference>
<dbReference type="PANTHER" id="PTHR33653">
    <property type="entry name" value="RIBONUCLEASE VAPC2"/>
    <property type="match status" value="1"/>
</dbReference>
<dbReference type="HAMAP" id="MF_00265">
    <property type="entry name" value="VapC_Nob1"/>
    <property type="match status" value="1"/>
</dbReference>
<keyword evidence="11" id="KW-1185">Reference proteome</keyword>
<evidence type="ECO:0000256" key="8">
    <source>
        <dbReference type="HAMAP-Rule" id="MF_00265"/>
    </source>
</evidence>
<evidence type="ECO:0000313" key="11">
    <source>
        <dbReference type="Proteomes" id="UP000295717"/>
    </source>
</evidence>
<evidence type="ECO:0000256" key="3">
    <source>
        <dbReference type="ARBA" id="ARBA00022722"/>
    </source>
</evidence>
<dbReference type="AlphaFoldDB" id="A0A4R3MV40"/>
<dbReference type="GO" id="GO:0004540">
    <property type="term" value="F:RNA nuclease activity"/>
    <property type="evidence" value="ECO:0007669"/>
    <property type="project" value="InterPro"/>
</dbReference>
<evidence type="ECO:0000256" key="5">
    <source>
        <dbReference type="ARBA" id="ARBA00022801"/>
    </source>
</evidence>
<dbReference type="EMBL" id="SMAO01000009">
    <property type="protein sequence ID" value="TCT19211.1"/>
    <property type="molecule type" value="Genomic_DNA"/>
</dbReference>
<name>A0A4R3MV40_9GAMM</name>
<gene>
    <name evidence="8" type="primary">vapC</name>
    <name evidence="10" type="ORF">EDC35_10989</name>
</gene>
<dbReference type="CDD" id="cd18750">
    <property type="entry name" value="PIN_VapC4-5_FitB-like"/>
    <property type="match status" value="1"/>
</dbReference>
<dbReference type="GO" id="GO:0004519">
    <property type="term" value="F:endonuclease activity"/>
    <property type="evidence" value="ECO:0007669"/>
    <property type="project" value="UniProtKB-KW"/>
</dbReference>
<comment type="cofactor">
    <cofactor evidence="1 8">
        <name>Mg(2+)</name>
        <dbReference type="ChEBI" id="CHEBI:18420"/>
    </cofactor>
</comment>
<evidence type="ECO:0000256" key="6">
    <source>
        <dbReference type="ARBA" id="ARBA00022842"/>
    </source>
</evidence>
<keyword evidence="6 8" id="KW-0460">Magnesium</keyword>
<comment type="caution">
    <text evidence="10">The sequence shown here is derived from an EMBL/GenBank/DDBJ whole genome shotgun (WGS) entry which is preliminary data.</text>
</comment>
<feature type="domain" description="PIN" evidence="9">
    <location>
        <begin position="3"/>
        <end position="125"/>
    </location>
</feature>
<comment type="function">
    <text evidence="8">Toxic component of a toxin-antitoxin (TA) system. An RNase.</text>
</comment>
<dbReference type="EC" id="3.1.-.-" evidence="8"/>
<accession>A0A4R3MV40</accession>
<evidence type="ECO:0000259" key="9">
    <source>
        <dbReference type="Pfam" id="PF01850"/>
    </source>
</evidence>
<dbReference type="GO" id="GO:0000287">
    <property type="term" value="F:magnesium ion binding"/>
    <property type="evidence" value="ECO:0007669"/>
    <property type="project" value="UniProtKB-UniRule"/>
</dbReference>
<dbReference type="Gene3D" id="3.40.50.1010">
    <property type="entry name" value="5'-nuclease"/>
    <property type="match status" value="1"/>
</dbReference>
<keyword evidence="3 8" id="KW-0540">Nuclease</keyword>
<evidence type="ECO:0000313" key="10">
    <source>
        <dbReference type="EMBL" id="TCT19211.1"/>
    </source>
</evidence>
<dbReference type="InterPro" id="IPR029060">
    <property type="entry name" value="PIN-like_dom_sf"/>
</dbReference>
<dbReference type="PANTHER" id="PTHR33653:SF1">
    <property type="entry name" value="RIBONUCLEASE VAPC2"/>
    <property type="match status" value="1"/>
</dbReference>
<keyword evidence="2 8" id="KW-1277">Toxin-antitoxin system</keyword>
<feature type="binding site" evidence="8">
    <location>
        <position position="6"/>
    </location>
    <ligand>
        <name>Mg(2+)</name>
        <dbReference type="ChEBI" id="CHEBI:18420"/>
    </ligand>
</feature>
<dbReference type="GO" id="GO:0090729">
    <property type="term" value="F:toxin activity"/>
    <property type="evidence" value="ECO:0007669"/>
    <property type="project" value="UniProtKB-KW"/>
</dbReference>
<dbReference type="RefSeq" id="WP_132978204.1">
    <property type="nucleotide sequence ID" value="NZ_SMAO01000009.1"/>
</dbReference>
<dbReference type="OrthoDB" id="9796690at2"/>
<protein>
    <recommendedName>
        <fullName evidence="8">Ribonuclease VapC</fullName>
        <shortName evidence="8">RNase VapC</shortName>
        <ecNumber evidence="8">3.1.-.-</ecNumber>
    </recommendedName>
    <alternativeName>
        <fullName evidence="8">Toxin VapC</fullName>
    </alternativeName>
</protein>
<comment type="similarity">
    <text evidence="7 8">Belongs to the PINc/VapC protein family.</text>
</comment>
<dbReference type="GO" id="GO:0016787">
    <property type="term" value="F:hydrolase activity"/>
    <property type="evidence" value="ECO:0007669"/>
    <property type="project" value="UniProtKB-KW"/>
</dbReference>
<evidence type="ECO:0000256" key="7">
    <source>
        <dbReference type="ARBA" id="ARBA00038093"/>
    </source>
</evidence>
<reference evidence="10 11" key="1">
    <citation type="submission" date="2019-03" db="EMBL/GenBank/DDBJ databases">
        <title>Genomic Encyclopedia of Type Strains, Phase IV (KMG-IV): sequencing the most valuable type-strain genomes for metagenomic binning, comparative biology and taxonomic classification.</title>
        <authorList>
            <person name="Goeker M."/>
        </authorList>
    </citation>
    <scope>NUCLEOTIDE SEQUENCE [LARGE SCALE GENOMIC DNA]</scope>
    <source>
        <strain evidence="10 11">DSM 13587</strain>
    </source>
</reference>
<sequence>MTYLLDTCTVSDFVKGHPAVMARVKNTPPDLIALSSLTRMEIAYGLALNRQRAARLEPILEAFFAVTTTLPFDTADAQAAAAIRAALKAQGQPIGPYDALIAGTGVARGLIVVTSNLDEFRRVAGLQVENWR</sequence>
<evidence type="ECO:0000256" key="1">
    <source>
        <dbReference type="ARBA" id="ARBA00001946"/>
    </source>
</evidence>
<keyword evidence="8" id="KW-0800">Toxin</keyword>
<dbReference type="Proteomes" id="UP000295717">
    <property type="component" value="Unassembled WGS sequence"/>
</dbReference>